<accession>A0A2G4SX12</accession>
<dbReference type="RefSeq" id="XP_023466992.1">
    <property type="nucleotide sequence ID" value="XM_023605546.1"/>
</dbReference>
<dbReference type="EMBL" id="KZ303848">
    <property type="protein sequence ID" value="PHZ13284.1"/>
    <property type="molecule type" value="Genomic_DNA"/>
</dbReference>
<dbReference type="AlphaFoldDB" id="A0A2G4SX12"/>
<reference evidence="1 2" key="1">
    <citation type="journal article" date="2016" name="Proc. Natl. Acad. Sci. U.S.A.">
        <title>Lipid metabolic changes in an early divergent fungus govern the establishment of a mutualistic symbiosis with endobacteria.</title>
        <authorList>
            <person name="Lastovetsky O.A."/>
            <person name="Gaspar M.L."/>
            <person name="Mondo S.J."/>
            <person name="LaButti K.M."/>
            <person name="Sandor L."/>
            <person name="Grigoriev I.V."/>
            <person name="Henry S.A."/>
            <person name="Pawlowska T.E."/>
        </authorList>
    </citation>
    <scope>NUCLEOTIDE SEQUENCE [LARGE SCALE GENOMIC DNA]</scope>
    <source>
        <strain evidence="1 2">ATCC 52813</strain>
    </source>
</reference>
<dbReference type="Proteomes" id="UP000242254">
    <property type="component" value="Unassembled WGS sequence"/>
</dbReference>
<evidence type="ECO:0000313" key="1">
    <source>
        <dbReference type="EMBL" id="PHZ13284.1"/>
    </source>
</evidence>
<sequence>MFNLTLHIEKFCWMVSQVVRRDIAPRNSLASDVYSGACSVSLFYKMRHLGTALLSGNSILDLSYNVPHAQSSIFSAEHWHPLRKMYSKKPDHAKQLCVNKKASDILSEAESIAKSSLSEASYYIYKYLYKNKKKPTQDEEFILHTYAFVLGFIEYNQQEH</sequence>
<gene>
    <name evidence="1" type="ORF">RHIMIDRAFT_131311</name>
</gene>
<name>A0A2G4SX12_RHIZD</name>
<protein>
    <submittedName>
        <fullName evidence="1">Uncharacterized protein</fullName>
    </submittedName>
</protein>
<keyword evidence="2" id="KW-1185">Reference proteome</keyword>
<proteinExistence type="predicted"/>
<dbReference type="GeneID" id="35436536"/>
<evidence type="ECO:0000313" key="2">
    <source>
        <dbReference type="Proteomes" id="UP000242254"/>
    </source>
</evidence>
<organism evidence="1 2">
    <name type="scientific">Rhizopus microsporus ATCC 52813</name>
    <dbReference type="NCBI Taxonomy" id="1340429"/>
    <lineage>
        <taxon>Eukaryota</taxon>
        <taxon>Fungi</taxon>
        <taxon>Fungi incertae sedis</taxon>
        <taxon>Mucoromycota</taxon>
        <taxon>Mucoromycotina</taxon>
        <taxon>Mucoromycetes</taxon>
        <taxon>Mucorales</taxon>
        <taxon>Mucorineae</taxon>
        <taxon>Rhizopodaceae</taxon>
        <taxon>Rhizopus</taxon>
    </lineage>
</organism>